<keyword evidence="3 5" id="KW-0375">Hydrogen ion transport</keyword>
<dbReference type="EMBL" id="ML992675">
    <property type="protein sequence ID" value="KAF2211813.1"/>
    <property type="molecule type" value="Genomic_DNA"/>
</dbReference>
<keyword evidence="4 5" id="KW-0406">Ion transport</keyword>
<dbReference type="AlphaFoldDB" id="A0A6A6FEM6"/>
<evidence type="ECO:0000256" key="5">
    <source>
        <dbReference type="RuleBase" id="RU364019"/>
    </source>
</evidence>
<dbReference type="Proteomes" id="UP000799539">
    <property type="component" value="Unassembled WGS sequence"/>
</dbReference>
<comment type="function">
    <text evidence="5">Subunit of the V1 complex of vacuolar(H+)-ATPase (V-ATPase), a multisubunit enzyme composed of a peripheral complex (V1) that hydrolyzes ATP and a membrane integral complex (V0) that translocates protons. V-ATPase is responsible for acidifying and maintaining the pH of intracellular compartments and in some cell types, is targeted to the plasma membrane, where it is responsible for acidifying the extracellular environment.</text>
</comment>
<gene>
    <name evidence="7" type="ORF">CERZMDRAFT_59761</name>
</gene>
<keyword evidence="2 5" id="KW-0813">Transport</keyword>
<proteinExistence type="inferred from homology"/>
<dbReference type="PANTHER" id="PTHR12713:SF11">
    <property type="entry name" value="V-TYPE PROTON ATPASE SUBUNIT G"/>
    <property type="match status" value="1"/>
</dbReference>
<evidence type="ECO:0000256" key="4">
    <source>
        <dbReference type="ARBA" id="ARBA00023065"/>
    </source>
</evidence>
<comment type="subunit">
    <text evidence="5">V-ATPase is a heteromultimeric enzyme made up of two complexes: the ATP-hydrolytic V1 complex and the proton translocation V0 complex.</text>
</comment>
<accession>A0A6A6FEM6</accession>
<dbReference type="OrthoDB" id="250802at2759"/>
<name>A0A6A6FEM6_9PEZI</name>
<dbReference type="GO" id="GO:0000221">
    <property type="term" value="C:vacuolar proton-transporting V-type ATPase, V1 domain"/>
    <property type="evidence" value="ECO:0007669"/>
    <property type="project" value="TreeGrafter"/>
</dbReference>
<protein>
    <recommendedName>
        <fullName evidence="5">V-type proton ATPase subunit G</fullName>
    </recommendedName>
</protein>
<dbReference type="InterPro" id="IPR028987">
    <property type="entry name" value="ATP_synth_B-like_membr_sf"/>
</dbReference>
<dbReference type="GO" id="GO:0016887">
    <property type="term" value="F:ATP hydrolysis activity"/>
    <property type="evidence" value="ECO:0007669"/>
    <property type="project" value="TreeGrafter"/>
</dbReference>
<evidence type="ECO:0000313" key="8">
    <source>
        <dbReference type="Proteomes" id="UP000799539"/>
    </source>
</evidence>
<organism evidence="7 8">
    <name type="scientific">Cercospora zeae-maydis SCOH1-5</name>
    <dbReference type="NCBI Taxonomy" id="717836"/>
    <lineage>
        <taxon>Eukaryota</taxon>
        <taxon>Fungi</taxon>
        <taxon>Dikarya</taxon>
        <taxon>Ascomycota</taxon>
        <taxon>Pezizomycotina</taxon>
        <taxon>Dothideomycetes</taxon>
        <taxon>Dothideomycetidae</taxon>
        <taxon>Mycosphaerellales</taxon>
        <taxon>Mycosphaerellaceae</taxon>
        <taxon>Cercospora</taxon>
    </lineage>
</organism>
<dbReference type="Gene3D" id="1.20.5.2950">
    <property type="match status" value="1"/>
</dbReference>
<sequence length="120" mass="13695">MAAQNSAGIQTLLDAEREAQKIVQKAREYRTKRVKDARSEAQKEIEEYRNQKEEEFKQFESQHTSGNKKAEQDAEKETNEKLEEIKGLGKKTGPKVVDDLLKAVMDVQPQVPNRVDQPVA</sequence>
<reference evidence="7" key="1">
    <citation type="journal article" date="2020" name="Stud. Mycol.">
        <title>101 Dothideomycetes genomes: a test case for predicting lifestyles and emergence of pathogens.</title>
        <authorList>
            <person name="Haridas S."/>
            <person name="Albert R."/>
            <person name="Binder M."/>
            <person name="Bloem J."/>
            <person name="Labutti K."/>
            <person name="Salamov A."/>
            <person name="Andreopoulos B."/>
            <person name="Baker S."/>
            <person name="Barry K."/>
            <person name="Bills G."/>
            <person name="Bluhm B."/>
            <person name="Cannon C."/>
            <person name="Castanera R."/>
            <person name="Culley D."/>
            <person name="Daum C."/>
            <person name="Ezra D."/>
            <person name="Gonzalez J."/>
            <person name="Henrissat B."/>
            <person name="Kuo A."/>
            <person name="Liang C."/>
            <person name="Lipzen A."/>
            <person name="Lutzoni F."/>
            <person name="Magnuson J."/>
            <person name="Mondo S."/>
            <person name="Nolan M."/>
            <person name="Ohm R."/>
            <person name="Pangilinan J."/>
            <person name="Park H.-J."/>
            <person name="Ramirez L."/>
            <person name="Alfaro M."/>
            <person name="Sun H."/>
            <person name="Tritt A."/>
            <person name="Yoshinaga Y."/>
            <person name="Zwiers L.-H."/>
            <person name="Turgeon B."/>
            <person name="Goodwin S."/>
            <person name="Spatafora J."/>
            <person name="Crous P."/>
            <person name="Grigoriev I."/>
        </authorList>
    </citation>
    <scope>NUCLEOTIDE SEQUENCE</scope>
    <source>
        <strain evidence="7">SCOH1-5</strain>
    </source>
</reference>
<dbReference type="FunFam" id="1.20.5.2950:FF:000001">
    <property type="entry name" value="V-type proton ATPase subunit G"/>
    <property type="match status" value="1"/>
</dbReference>
<dbReference type="InterPro" id="IPR005124">
    <property type="entry name" value="V-ATPase_G"/>
</dbReference>
<dbReference type="NCBIfam" id="TIGR01147">
    <property type="entry name" value="V_ATP_synt_G"/>
    <property type="match status" value="1"/>
</dbReference>
<comment type="similarity">
    <text evidence="1 5">Belongs to the V-ATPase G subunit family.</text>
</comment>
<evidence type="ECO:0000256" key="2">
    <source>
        <dbReference type="ARBA" id="ARBA00022448"/>
    </source>
</evidence>
<evidence type="ECO:0000256" key="1">
    <source>
        <dbReference type="ARBA" id="ARBA00010066"/>
    </source>
</evidence>
<dbReference type="PANTHER" id="PTHR12713">
    <property type="entry name" value="VACUOLAR ATP SYNTHASE SUBUNIT G"/>
    <property type="match status" value="1"/>
</dbReference>
<dbReference type="GO" id="GO:0046961">
    <property type="term" value="F:proton-transporting ATPase activity, rotational mechanism"/>
    <property type="evidence" value="ECO:0007669"/>
    <property type="project" value="InterPro"/>
</dbReference>
<feature type="compositionally biased region" description="Basic and acidic residues" evidence="6">
    <location>
        <begin position="68"/>
        <end position="87"/>
    </location>
</feature>
<evidence type="ECO:0000313" key="7">
    <source>
        <dbReference type="EMBL" id="KAF2211813.1"/>
    </source>
</evidence>
<feature type="region of interest" description="Disordered" evidence="6">
    <location>
        <begin position="28"/>
        <end position="90"/>
    </location>
</feature>
<feature type="compositionally biased region" description="Basic and acidic residues" evidence="6">
    <location>
        <begin position="28"/>
        <end position="60"/>
    </location>
</feature>
<keyword evidence="8" id="KW-1185">Reference proteome</keyword>
<dbReference type="SUPFAM" id="SSF81573">
    <property type="entry name" value="F1F0 ATP synthase subunit B, membrane domain"/>
    <property type="match status" value="1"/>
</dbReference>
<dbReference type="Pfam" id="PF03179">
    <property type="entry name" value="V-ATPase_G"/>
    <property type="match status" value="1"/>
</dbReference>
<evidence type="ECO:0000256" key="3">
    <source>
        <dbReference type="ARBA" id="ARBA00022781"/>
    </source>
</evidence>
<evidence type="ECO:0000256" key="6">
    <source>
        <dbReference type="SAM" id="MobiDB-lite"/>
    </source>
</evidence>